<dbReference type="OrthoDB" id="42776at2157"/>
<dbReference type="RefSeq" id="WP_092933921.1">
    <property type="nucleotide sequence ID" value="NZ_FMZP01000013.1"/>
</dbReference>
<dbReference type="SMART" id="SM00881">
    <property type="entry name" value="CoA_binding"/>
    <property type="match status" value="1"/>
</dbReference>
<keyword evidence="4" id="KW-1185">Reference proteome</keyword>
<dbReference type="Pfam" id="PF13380">
    <property type="entry name" value="CoA_binding_2"/>
    <property type="match status" value="1"/>
</dbReference>
<dbReference type="EMBL" id="FOIC01000015">
    <property type="protein sequence ID" value="SET87167.1"/>
    <property type="molecule type" value="Genomic_DNA"/>
</dbReference>
<dbReference type="PANTHER" id="PTHR33303">
    <property type="entry name" value="CYTOPLASMIC PROTEIN-RELATED"/>
    <property type="match status" value="1"/>
</dbReference>
<sequence length="136" mass="14910">MAVDSTDDLEAVLGYETIAVVGCSSTPGKAAHNVPKYMLEHGYDIVPVNPFADEIFGREAYDTITAVEETIDIVCVFRPSEEVSDVIDAVLERNDVNAIWTQSGIRDDEAAARAEADGRTVVQDRCLKVEHRRLVA</sequence>
<evidence type="ECO:0000313" key="4">
    <source>
        <dbReference type="Proteomes" id="UP000199320"/>
    </source>
</evidence>
<dbReference type="InterPro" id="IPR036291">
    <property type="entry name" value="NAD(P)-bd_dom_sf"/>
</dbReference>
<accession>A0A1G6S9L3</accession>
<dbReference type="SUPFAM" id="SSF51735">
    <property type="entry name" value="NAD(P)-binding Rossmann-fold domains"/>
    <property type="match status" value="1"/>
</dbReference>
<dbReference type="EMBL" id="FMZP01000013">
    <property type="protein sequence ID" value="SDD13361.1"/>
    <property type="molecule type" value="Genomic_DNA"/>
</dbReference>
<protein>
    <recommendedName>
        <fullName evidence="1">CoA-binding domain-containing protein</fullName>
    </recommendedName>
</protein>
<dbReference type="AlphaFoldDB" id="A0A1G6S9L3"/>
<evidence type="ECO:0000313" key="3">
    <source>
        <dbReference type="EMBL" id="SET87167.1"/>
    </source>
</evidence>
<name>A0A1G6S9L3_9EURY</name>
<evidence type="ECO:0000259" key="1">
    <source>
        <dbReference type="SMART" id="SM00881"/>
    </source>
</evidence>
<gene>
    <name evidence="3" type="ORF">SAMN04488694_11519</name>
    <name evidence="2" type="ORF">SAMN05192552_101374</name>
</gene>
<organism evidence="2 5">
    <name type="scientific">Natrinema hispanicum</name>
    <dbReference type="NCBI Taxonomy" id="392421"/>
    <lineage>
        <taxon>Archaea</taxon>
        <taxon>Methanobacteriati</taxon>
        <taxon>Methanobacteriota</taxon>
        <taxon>Stenosarchaea group</taxon>
        <taxon>Halobacteria</taxon>
        <taxon>Halobacteriales</taxon>
        <taxon>Natrialbaceae</taxon>
        <taxon>Natrinema</taxon>
    </lineage>
</organism>
<feature type="domain" description="CoA-binding" evidence="1">
    <location>
        <begin position="12"/>
        <end position="105"/>
    </location>
</feature>
<dbReference type="PANTHER" id="PTHR33303:SF2">
    <property type="entry name" value="COA-BINDING DOMAIN-CONTAINING PROTEIN"/>
    <property type="match status" value="1"/>
</dbReference>
<dbReference type="Proteomes" id="UP000199320">
    <property type="component" value="Unassembled WGS sequence"/>
</dbReference>
<dbReference type="STRING" id="392421.SAMN04488694_11519"/>
<evidence type="ECO:0000313" key="2">
    <source>
        <dbReference type="EMBL" id="SDD13361.1"/>
    </source>
</evidence>
<dbReference type="Gene3D" id="3.40.50.720">
    <property type="entry name" value="NAD(P)-binding Rossmann-like Domain"/>
    <property type="match status" value="1"/>
</dbReference>
<proteinExistence type="predicted"/>
<dbReference type="InterPro" id="IPR003781">
    <property type="entry name" value="CoA-bd"/>
</dbReference>
<dbReference type="Proteomes" id="UP000324021">
    <property type="component" value="Unassembled WGS sequence"/>
</dbReference>
<reference evidence="4 5" key="2">
    <citation type="submission" date="2016-10" db="EMBL/GenBank/DDBJ databases">
        <authorList>
            <person name="Varghese N."/>
            <person name="Submissions S."/>
        </authorList>
    </citation>
    <scope>NUCLEOTIDE SEQUENCE [LARGE SCALE GENOMIC DNA]</scope>
    <source>
        <strain evidence="2 5">CDM_1</strain>
        <strain evidence="4">CDM_6</strain>
    </source>
</reference>
<reference evidence="3" key="1">
    <citation type="submission" date="2016-10" db="EMBL/GenBank/DDBJ databases">
        <authorList>
            <person name="de Groot N.N."/>
        </authorList>
    </citation>
    <scope>NUCLEOTIDE SEQUENCE [LARGE SCALE GENOMIC DNA]</scope>
    <source>
        <strain evidence="3">CDM_6</strain>
    </source>
</reference>
<evidence type="ECO:0000313" key="5">
    <source>
        <dbReference type="Proteomes" id="UP000324021"/>
    </source>
</evidence>